<accession>A0ABD2W7Q2</accession>
<comment type="caution">
    <text evidence="2">The sequence shown here is derived from an EMBL/GenBank/DDBJ whole genome shotgun (WGS) entry which is preliminary data.</text>
</comment>
<keyword evidence="3" id="KW-1185">Reference proteome</keyword>
<dbReference type="AlphaFoldDB" id="A0ABD2W7Q2"/>
<dbReference type="Proteomes" id="UP001627154">
    <property type="component" value="Unassembled WGS sequence"/>
</dbReference>
<evidence type="ECO:0000313" key="2">
    <source>
        <dbReference type="EMBL" id="KAL3388938.1"/>
    </source>
</evidence>
<evidence type="ECO:0000313" key="3">
    <source>
        <dbReference type="Proteomes" id="UP001627154"/>
    </source>
</evidence>
<name>A0ABD2W7Q2_9HYME</name>
<sequence>MPKKEKPPIRRKNVEKALELFKKAKKDPKSKSNSSSTHHDVVGKTKRSIATSVLPYSVVSEMRSCLMRHDWINLQRLFPFLLDISNGHNQTLIWRYAFTIMFHSPMSDMQRLGEFLNQCVGCTAENFDFMVNQLCTLQNPSDIKNTKL</sequence>
<organism evidence="2 3">
    <name type="scientific">Trichogramma kaykai</name>
    <dbReference type="NCBI Taxonomy" id="54128"/>
    <lineage>
        <taxon>Eukaryota</taxon>
        <taxon>Metazoa</taxon>
        <taxon>Ecdysozoa</taxon>
        <taxon>Arthropoda</taxon>
        <taxon>Hexapoda</taxon>
        <taxon>Insecta</taxon>
        <taxon>Pterygota</taxon>
        <taxon>Neoptera</taxon>
        <taxon>Endopterygota</taxon>
        <taxon>Hymenoptera</taxon>
        <taxon>Apocrita</taxon>
        <taxon>Proctotrupomorpha</taxon>
        <taxon>Chalcidoidea</taxon>
        <taxon>Trichogrammatidae</taxon>
        <taxon>Trichogramma</taxon>
    </lineage>
</organism>
<dbReference type="EMBL" id="JBJJXI010000124">
    <property type="protein sequence ID" value="KAL3388938.1"/>
    <property type="molecule type" value="Genomic_DNA"/>
</dbReference>
<reference evidence="2 3" key="1">
    <citation type="journal article" date="2024" name="bioRxiv">
        <title>A reference genome for Trichogramma kaykai: A tiny desert-dwelling parasitoid wasp with competing sex-ratio distorters.</title>
        <authorList>
            <person name="Culotta J."/>
            <person name="Lindsey A.R."/>
        </authorList>
    </citation>
    <scope>NUCLEOTIDE SEQUENCE [LARGE SCALE GENOMIC DNA]</scope>
    <source>
        <strain evidence="2 3">KSX58</strain>
    </source>
</reference>
<gene>
    <name evidence="2" type="ORF">TKK_015896</name>
</gene>
<protein>
    <submittedName>
        <fullName evidence="2">Uncharacterized protein</fullName>
    </submittedName>
</protein>
<proteinExistence type="predicted"/>
<evidence type="ECO:0000256" key="1">
    <source>
        <dbReference type="SAM" id="MobiDB-lite"/>
    </source>
</evidence>
<feature type="region of interest" description="Disordered" evidence="1">
    <location>
        <begin position="22"/>
        <end position="44"/>
    </location>
</feature>